<evidence type="ECO:0000313" key="1">
    <source>
        <dbReference type="EMBL" id="ERJ98770.1"/>
    </source>
</evidence>
<dbReference type="Pfam" id="PF16407">
    <property type="entry name" value="PKD_2"/>
    <property type="match status" value="1"/>
</dbReference>
<organism evidence="1 2">
    <name type="scientific">Hoylesella pleuritidis F0068</name>
    <dbReference type="NCBI Taxonomy" id="1081904"/>
    <lineage>
        <taxon>Bacteria</taxon>
        <taxon>Pseudomonadati</taxon>
        <taxon>Bacteroidota</taxon>
        <taxon>Bacteroidia</taxon>
        <taxon>Bacteroidales</taxon>
        <taxon>Prevotellaceae</taxon>
        <taxon>Hoylesella</taxon>
    </lineage>
</organism>
<accession>U2L345</accession>
<dbReference type="RefSeq" id="WP_021584633.1">
    <property type="nucleotide sequence ID" value="NZ_AWET01000045.1"/>
</dbReference>
<keyword evidence="2" id="KW-1185">Reference proteome</keyword>
<evidence type="ECO:0000313" key="2">
    <source>
        <dbReference type="Proteomes" id="UP000016600"/>
    </source>
</evidence>
<name>U2L345_9BACT</name>
<dbReference type="PATRIC" id="fig|1081904.3.peg.2077"/>
<dbReference type="AlphaFoldDB" id="U2L345"/>
<dbReference type="EMBL" id="AWET01000045">
    <property type="protein sequence ID" value="ERJ98770.1"/>
    <property type="molecule type" value="Genomic_DNA"/>
</dbReference>
<proteinExistence type="predicted"/>
<reference evidence="1 2" key="1">
    <citation type="submission" date="2013-08" db="EMBL/GenBank/DDBJ databases">
        <authorList>
            <person name="Durkin A.S."/>
            <person name="Haft D.R."/>
            <person name="McCorrison J."/>
            <person name="Torralba M."/>
            <person name="Gillis M."/>
            <person name="Haft D.H."/>
            <person name="Methe B."/>
            <person name="Sutton G."/>
            <person name="Nelson K.E."/>
        </authorList>
    </citation>
    <scope>NUCLEOTIDE SEQUENCE [LARGE SCALE GENOMIC DNA]</scope>
    <source>
        <strain evidence="1 2">F0068</strain>
    </source>
</reference>
<gene>
    <name evidence="1" type="ORF">HMPREF1218_0643</name>
</gene>
<protein>
    <submittedName>
        <fullName evidence="1">Uncharacterized protein</fullName>
    </submittedName>
</protein>
<comment type="caution">
    <text evidence="1">The sequence shown here is derived from an EMBL/GenBank/DDBJ whole genome shotgun (WGS) entry which is preliminary data.</text>
</comment>
<dbReference type="InterPro" id="IPR032183">
    <property type="entry name" value="PKD-like"/>
</dbReference>
<dbReference type="Proteomes" id="UP000016600">
    <property type="component" value="Unassembled WGS sequence"/>
</dbReference>
<sequence>MKHINIFLGLITAFLLNSCFSDNGNYNYKDPLNIHIEGVKNAYTVSPTGDKLQISPKIYPEGRQYDCFWAIIPASASWGEQLDTISHKQELDYAVNLNVGSYKLRLCAKDRATGVFAYEEYDLHVTTDMNTGWWVLKSENDSTDIDFFSDEKTKTDIIHTANGHHLQGLAQNLYFTFCYWDFDESTQKDKRVNAVFIASRNDLAALDYFTGKIIRGYDALFIDKPTRREVHSMFAGPSDVHVYAGDHIYTLFNSRYDIYKQFIIKTLGDYRISPIQHSGRSLPLLFNEKNSSFCSVSRSSTNIDYFTDGVPSPKNMDMDLLFMGGLTTSAYTQGDVALAIMKKKKEDKYYLLTLNGQPNNMDSNPIKKIEELNRTLSVLQAQHRTLNQNNRIIYYAKDNRLYTCNLDNMTESEQGISWPAGEKITYMEFLKYSPYGLDSSWFDYLTIATSENGRYKLYLHPVNAGKVMPAVKTLEGKGEVKRACFMSQTPRGIYTSTLF</sequence>